<dbReference type="Gene3D" id="3.90.220.20">
    <property type="entry name" value="DNA methylase specificity domains"/>
    <property type="match status" value="2"/>
</dbReference>
<accession>A0A1H3H3G0</accession>
<dbReference type="CDD" id="cd17273">
    <property type="entry name" value="RMtype1_S_EcoJA69PI-TRD1-CR1_like"/>
    <property type="match status" value="1"/>
</dbReference>
<dbReference type="GO" id="GO:0003677">
    <property type="term" value="F:DNA binding"/>
    <property type="evidence" value="ECO:0007669"/>
    <property type="project" value="UniProtKB-KW"/>
</dbReference>
<dbReference type="InterPro" id="IPR000055">
    <property type="entry name" value="Restrct_endonuc_typeI_TRD"/>
</dbReference>
<evidence type="ECO:0000256" key="2">
    <source>
        <dbReference type="ARBA" id="ARBA00022747"/>
    </source>
</evidence>
<dbReference type="InterPro" id="IPR052021">
    <property type="entry name" value="Type-I_RS_S_subunit"/>
</dbReference>
<feature type="domain" description="Type I restriction modification DNA specificity" evidence="4">
    <location>
        <begin position="1"/>
        <end position="173"/>
    </location>
</feature>
<dbReference type="SUPFAM" id="SSF116734">
    <property type="entry name" value="DNA methylase specificity domain"/>
    <property type="match status" value="2"/>
</dbReference>
<evidence type="ECO:0000256" key="1">
    <source>
        <dbReference type="ARBA" id="ARBA00010923"/>
    </source>
</evidence>
<dbReference type="STRING" id="44576.SAMN05421881_101813"/>
<organism evidence="5 6">
    <name type="scientific">Nitrosomonas halophila</name>
    <dbReference type="NCBI Taxonomy" id="44576"/>
    <lineage>
        <taxon>Bacteria</taxon>
        <taxon>Pseudomonadati</taxon>
        <taxon>Pseudomonadota</taxon>
        <taxon>Betaproteobacteria</taxon>
        <taxon>Nitrosomonadales</taxon>
        <taxon>Nitrosomonadaceae</taxon>
        <taxon>Nitrosomonas</taxon>
    </lineage>
</organism>
<dbReference type="RefSeq" id="WP_090413331.1">
    <property type="nucleotide sequence ID" value="NZ_FNOY01000018.1"/>
</dbReference>
<evidence type="ECO:0000259" key="4">
    <source>
        <dbReference type="Pfam" id="PF01420"/>
    </source>
</evidence>
<comment type="similarity">
    <text evidence="1">Belongs to the type-I restriction system S methylase family.</text>
</comment>
<evidence type="ECO:0000313" key="5">
    <source>
        <dbReference type="EMBL" id="SDY10056.1"/>
    </source>
</evidence>
<keyword evidence="3" id="KW-0238">DNA-binding</keyword>
<dbReference type="AlphaFoldDB" id="A0A1H3H3G0"/>
<dbReference type="Proteomes" id="UP000198640">
    <property type="component" value="Unassembled WGS sequence"/>
</dbReference>
<evidence type="ECO:0000313" key="6">
    <source>
        <dbReference type="Proteomes" id="UP000198640"/>
    </source>
</evidence>
<dbReference type="InterPro" id="IPR044946">
    <property type="entry name" value="Restrct_endonuc_typeI_TRD_sf"/>
</dbReference>
<dbReference type="Pfam" id="PF01420">
    <property type="entry name" value="Methylase_S"/>
    <property type="match status" value="2"/>
</dbReference>
<dbReference type="PANTHER" id="PTHR30408:SF12">
    <property type="entry name" value="TYPE I RESTRICTION ENZYME MJAVIII SPECIFICITY SUBUNIT"/>
    <property type="match status" value="1"/>
</dbReference>
<name>A0A1H3H3G0_9PROT</name>
<dbReference type="EMBL" id="FNOY01000018">
    <property type="protein sequence ID" value="SDY10056.1"/>
    <property type="molecule type" value="Genomic_DNA"/>
</dbReference>
<gene>
    <name evidence="5" type="ORF">SAMN05421881_101813</name>
</gene>
<dbReference type="OrthoDB" id="8550160at2"/>
<keyword evidence="6" id="KW-1185">Reference proteome</keyword>
<protein>
    <submittedName>
        <fullName evidence="5">Type I restriction enzyme, S subunit</fullName>
    </submittedName>
</protein>
<proteinExistence type="inferred from homology"/>
<reference evidence="5 6" key="1">
    <citation type="submission" date="2016-10" db="EMBL/GenBank/DDBJ databases">
        <authorList>
            <person name="de Groot N.N."/>
        </authorList>
    </citation>
    <scope>NUCLEOTIDE SEQUENCE [LARGE SCALE GENOMIC DNA]</scope>
    <source>
        <strain evidence="5 6">Nm1</strain>
    </source>
</reference>
<evidence type="ECO:0000256" key="3">
    <source>
        <dbReference type="ARBA" id="ARBA00023125"/>
    </source>
</evidence>
<dbReference type="PANTHER" id="PTHR30408">
    <property type="entry name" value="TYPE-1 RESTRICTION ENZYME ECOKI SPECIFICITY PROTEIN"/>
    <property type="match status" value="1"/>
</dbReference>
<dbReference type="Gene3D" id="1.10.287.1120">
    <property type="entry name" value="Bipartite methylase S protein"/>
    <property type="match status" value="1"/>
</dbReference>
<dbReference type="GO" id="GO:0009307">
    <property type="term" value="P:DNA restriction-modification system"/>
    <property type="evidence" value="ECO:0007669"/>
    <property type="project" value="UniProtKB-KW"/>
</dbReference>
<keyword evidence="2" id="KW-0680">Restriction system</keyword>
<dbReference type="CDD" id="cd17259">
    <property type="entry name" value="RMtype1_S_StySKI-TRD2-CR2_like"/>
    <property type="match status" value="1"/>
</dbReference>
<feature type="domain" description="Type I restriction modification DNA specificity" evidence="4">
    <location>
        <begin position="220"/>
        <end position="399"/>
    </location>
</feature>
<sequence>MSEWNELPLEQLADISSGGTPSRANPACWGGDIPWVTPSDITACRTNYLCETADFITKKGLSSSSAKLLPKGTLLLTSRATIGDIRISAGPVTTNQGFKNVVANDQIDGNFLFYQLSRLKGSFVRYAAGSTFLEINRKDTGRVLVPYPRSKASQKEIARILQTIDRAIEQTEALIDKYQQIKAGLMHDLFTRGIGPDGQLRPPREQAPHRYQQTPIGWIPKEWEVGKLGNIADLIVGYAFKSTWFRDEGIKLLRGENVGCGRANWSEIRCLPSITAESFEEYLLDEGDVVIGMDRTFTKTGVKISVLGKSDTPSLLVQRVGKFVPVRCRPEYLRWLVVSPSYLQNLVNQQKGMDIPHLSKSEILEPRVPVPTKQEQQLISHMIESVERIIDSENLAYEKLQKQKSGLMHDLLTGKVSVTPDPEPVHG</sequence>